<dbReference type="InterPro" id="IPR002292">
    <property type="entry name" value="Orn/put_carbamltrans"/>
</dbReference>
<feature type="domain" description="Aspartate/ornithine carbamoyltransferase Asp/Orn-binding" evidence="6">
    <location>
        <begin position="143"/>
        <end position="276"/>
    </location>
</feature>
<evidence type="ECO:0000313" key="8">
    <source>
        <dbReference type="EMBL" id="WDI79293.1"/>
    </source>
</evidence>
<reference evidence="8" key="1">
    <citation type="submission" date="2022-11" db="EMBL/GenBank/DDBJ databases">
        <title>Genomic comparisons reveal selection pressure and functional variation between nutritional endosymbionts of cave-adapted and epigean Hawaiian planthoppers.</title>
        <authorList>
            <person name="Gossett J.M."/>
            <person name="Porter M.L."/>
            <person name="Vasquez Y."/>
            <person name="Bennett G.M."/>
            <person name="Chong R.A."/>
        </authorList>
    </citation>
    <scope>NUCLEOTIDE SEQUENCE</scope>
    <source>
        <strain evidence="8">OPOL2</strain>
    </source>
</reference>
<feature type="domain" description="Aspartate/ornithine carbamoyltransferase carbamoyl-P binding" evidence="7">
    <location>
        <begin position="3"/>
        <end position="137"/>
    </location>
</feature>
<comment type="similarity">
    <text evidence="5">Belongs to the aspartate/ornithine carbamoyltransferase superfamily.</text>
</comment>
<sequence length="280" mass="33455">MNYIKFSDFSLNNYKNIFLFSKKIKKKRNNKIFYGKNMIILFKKPSTRTRITFEMGFKEEGGNVVFLNNLETQLSRGENIKDTTNVLSRFCDILVVRTYNQKEIEKISKYSKVPVINALTDLFHPCQVASDLFTLLEKIKIKNKSILWVGENNNVFKTWLDASKIFNFNLEAIFPINEKFYKINRYKSFKEIKKKYIAIVSDTWDSMKKKKEKKNYNFYKYVKVKKDNLKFTKYFLHCLPAYRNKEVKKGVIYHKKSLVWESVENKKHVQKGIVNFLIKK</sequence>
<proteinExistence type="inferred from homology"/>
<evidence type="ECO:0000256" key="3">
    <source>
        <dbReference type="ARBA" id="ARBA00016634"/>
    </source>
</evidence>
<evidence type="ECO:0000259" key="7">
    <source>
        <dbReference type="Pfam" id="PF02729"/>
    </source>
</evidence>
<organism evidence="8 9">
    <name type="scientific">Candidatus Vidania fulgoroideorum</name>
    <dbReference type="NCBI Taxonomy" id="881286"/>
    <lineage>
        <taxon>Bacteria</taxon>
        <taxon>Pseudomonadati</taxon>
        <taxon>Pseudomonadota</taxon>
        <taxon>Betaproteobacteria</taxon>
        <taxon>Candidatus Vidania</taxon>
    </lineage>
</organism>
<dbReference type="PROSITE" id="PS00097">
    <property type="entry name" value="CARBAMOYLTRANSFERASE"/>
    <property type="match status" value="1"/>
</dbReference>
<dbReference type="GO" id="GO:0042450">
    <property type="term" value="P:L-arginine biosynthetic process via ornithine"/>
    <property type="evidence" value="ECO:0007669"/>
    <property type="project" value="TreeGrafter"/>
</dbReference>
<gene>
    <name evidence="8" type="ORF">ONB67_00270</name>
</gene>
<dbReference type="InterPro" id="IPR006132">
    <property type="entry name" value="Asp/Orn_carbamoyltranf_P-bd"/>
</dbReference>
<comment type="pathway">
    <text evidence="2">Amino-acid biosynthesis; L-arginine biosynthesis; L-arginine from L-ornithine and carbamoyl phosphate: step 1/3.</text>
</comment>
<evidence type="ECO:0000313" key="9">
    <source>
        <dbReference type="Proteomes" id="UP001222373"/>
    </source>
</evidence>
<dbReference type="InterPro" id="IPR006130">
    <property type="entry name" value="Asp/Orn_carbamoylTrfase"/>
</dbReference>
<dbReference type="Gene3D" id="3.40.50.1370">
    <property type="entry name" value="Aspartate/ornithine carbamoyltransferase"/>
    <property type="match status" value="2"/>
</dbReference>
<evidence type="ECO:0000259" key="6">
    <source>
        <dbReference type="Pfam" id="PF00185"/>
    </source>
</evidence>
<comment type="function">
    <text evidence="1">Reversibly catalyzes the transfer of the carbamoyl group from carbamoyl phosphate (CP) to the N(epsilon) atom of ornithine (ORN) to produce L-citrulline.</text>
</comment>
<evidence type="ECO:0000256" key="1">
    <source>
        <dbReference type="ARBA" id="ARBA00003822"/>
    </source>
</evidence>
<keyword evidence="4 5" id="KW-0808">Transferase</keyword>
<dbReference type="Proteomes" id="UP001222373">
    <property type="component" value="Chromosome"/>
</dbReference>
<dbReference type="PANTHER" id="PTHR45753">
    <property type="entry name" value="ORNITHINE CARBAMOYLTRANSFERASE, MITOCHONDRIAL"/>
    <property type="match status" value="1"/>
</dbReference>
<evidence type="ECO:0000256" key="4">
    <source>
        <dbReference type="ARBA" id="ARBA00022679"/>
    </source>
</evidence>
<dbReference type="AlphaFoldDB" id="A0AAX3N8V9"/>
<dbReference type="SUPFAM" id="SSF53671">
    <property type="entry name" value="Aspartate/ornithine carbamoyltransferase"/>
    <property type="match status" value="1"/>
</dbReference>
<dbReference type="PANTHER" id="PTHR45753:SF3">
    <property type="entry name" value="ORNITHINE TRANSCARBAMYLASE, MITOCHONDRIAL"/>
    <property type="match status" value="1"/>
</dbReference>
<protein>
    <recommendedName>
        <fullName evidence="3">Ornithine carbamoyltransferase</fullName>
    </recommendedName>
</protein>
<dbReference type="GO" id="GO:0019240">
    <property type="term" value="P:citrulline biosynthetic process"/>
    <property type="evidence" value="ECO:0007669"/>
    <property type="project" value="TreeGrafter"/>
</dbReference>
<dbReference type="PRINTS" id="PR00102">
    <property type="entry name" value="OTCASE"/>
</dbReference>
<dbReference type="InterPro" id="IPR036901">
    <property type="entry name" value="Asp/Orn_carbamoylTrfase_sf"/>
</dbReference>
<dbReference type="EMBL" id="CP110500">
    <property type="protein sequence ID" value="WDI79293.1"/>
    <property type="molecule type" value="Genomic_DNA"/>
</dbReference>
<dbReference type="GO" id="GO:0004585">
    <property type="term" value="F:ornithine carbamoyltransferase activity"/>
    <property type="evidence" value="ECO:0007669"/>
    <property type="project" value="TreeGrafter"/>
</dbReference>
<accession>A0AAX3N8V9</accession>
<dbReference type="PRINTS" id="PR00100">
    <property type="entry name" value="AOTCASE"/>
</dbReference>
<evidence type="ECO:0000256" key="5">
    <source>
        <dbReference type="RuleBase" id="RU003634"/>
    </source>
</evidence>
<name>A0AAX3N8V9_9PROT</name>
<dbReference type="Pfam" id="PF02729">
    <property type="entry name" value="OTCace_N"/>
    <property type="match status" value="1"/>
</dbReference>
<evidence type="ECO:0000256" key="2">
    <source>
        <dbReference type="ARBA" id="ARBA00004975"/>
    </source>
</evidence>
<dbReference type="Pfam" id="PF00185">
    <property type="entry name" value="OTCace"/>
    <property type="match status" value="1"/>
</dbReference>
<dbReference type="InterPro" id="IPR006131">
    <property type="entry name" value="Asp_carbamoyltransf_Asp/Orn-bd"/>
</dbReference>
<dbReference type="GO" id="GO:0016597">
    <property type="term" value="F:amino acid binding"/>
    <property type="evidence" value="ECO:0007669"/>
    <property type="project" value="InterPro"/>
</dbReference>